<accession>A0A7R9KZG5</accession>
<dbReference type="InterPro" id="IPR044666">
    <property type="entry name" value="Cyclophilin_A-like"/>
</dbReference>
<feature type="domain" description="PPIase cyclophilin-type" evidence="10">
    <location>
        <begin position="322"/>
        <end position="477"/>
    </location>
</feature>
<dbReference type="GO" id="GO:0071013">
    <property type="term" value="C:catalytic step 2 spliceosome"/>
    <property type="evidence" value="ECO:0007669"/>
    <property type="project" value="TreeGrafter"/>
</dbReference>
<sequence length="478" mass="53476">HNECEAISDKNETTFGTCYTREECVQHNGVQRGNCANGDGVCCVFENSCGKTVNANVSYFLSPDYPNAFNEPFSCTLKVCQYRVDFIEFEIANPIDYRQELRELNFGSINSESNCKEDLFVVTQSNRNQPIPVLCGTNTGHHLYIPVDESDSNVIAFTVLTGIRQMDRKWRIKITQLPCDLPQEFLDIDYSICIRKPKNMCYLSLTNAPEVQTIAINGTNNAAEDHTNSTDSALVDRIATLVQSEARPLTEPIQVGDTPRSMSAPFFDTSEALLPLRARAAFYPRRTSRRDGVCQTDHYWITYPGSNRMCSYDLEPLISPVIKKYVTLETNKGNIELELFCSETPKTCENFVGLSRKGKYDNTIFHRVIKDFMIQGGDPTGTGRGGTSIWGTKFADEFRVDKGLKHDSAGILSMANSGNDTNGSQFFITLKETPHLDGKHTVFGKVSKGLNVVKTIGKVRTKLDKPVENVYILSARVH</sequence>
<evidence type="ECO:0000256" key="3">
    <source>
        <dbReference type="ARBA" id="ARBA00022574"/>
    </source>
</evidence>
<evidence type="ECO:0000256" key="5">
    <source>
        <dbReference type="ARBA" id="ARBA00023110"/>
    </source>
</evidence>
<dbReference type="InterPro" id="IPR020892">
    <property type="entry name" value="Cyclophilin-type_PPIase_CS"/>
</dbReference>
<dbReference type="EMBL" id="OC864914">
    <property type="protein sequence ID" value="CAD7632039.1"/>
    <property type="molecule type" value="Genomic_DNA"/>
</dbReference>
<organism evidence="11">
    <name type="scientific">Medioppia subpectinata</name>
    <dbReference type="NCBI Taxonomy" id="1979941"/>
    <lineage>
        <taxon>Eukaryota</taxon>
        <taxon>Metazoa</taxon>
        <taxon>Ecdysozoa</taxon>
        <taxon>Arthropoda</taxon>
        <taxon>Chelicerata</taxon>
        <taxon>Arachnida</taxon>
        <taxon>Acari</taxon>
        <taxon>Acariformes</taxon>
        <taxon>Sarcoptiformes</taxon>
        <taxon>Oribatida</taxon>
        <taxon>Brachypylina</taxon>
        <taxon>Oppioidea</taxon>
        <taxon>Oppiidae</taxon>
        <taxon>Medioppia</taxon>
    </lineage>
</organism>
<comment type="catalytic activity">
    <reaction evidence="1">
        <text>[protein]-peptidylproline (omega=180) = [protein]-peptidylproline (omega=0)</text>
        <dbReference type="Rhea" id="RHEA:16237"/>
        <dbReference type="Rhea" id="RHEA-COMP:10747"/>
        <dbReference type="Rhea" id="RHEA-COMP:10748"/>
        <dbReference type="ChEBI" id="CHEBI:83833"/>
        <dbReference type="ChEBI" id="CHEBI:83834"/>
        <dbReference type="EC" id="5.2.1.8"/>
    </reaction>
</comment>
<dbReference type="InterPro" id="IPR035914">
    <property type="entry name" value="Sperma_CUB_dom_sf"/>
</dbReference>
<dbReference type="Proteomes" id="UP000759131">
    <property type="component" value="Unassembled WGS sequence"/>
</dbReference>
<dbReference type="GO" id="GO:0006457">
    <property type="term" value="P:protein folding"/>
    <property type="evidence" value="ECO:0007669"/>
    <property type="project" value="InterPro"/>
</dbReference>
<keyword evidence="3" id="KW-0853">WD repeat</keyword>
<proteinExistence type="predicted"/>
<evidence type="ECO:0000256" key="7">
    <source>
        <dbReference type="ARBA" id="ARBA00023235"/>
    </source>
</evidence>
<gene>
    <name evidence="11" type="ORF">OSB1V03_LOCUS12445</name>
</gene>
<dbReference type="PROSITE" id="PS50072">
    <property type="entry name" value="CSA_PPIASE_2"/>
    <property type="match status" value="1"/>
</dbReference>
<evidence type="ECO:0000313" key="11">
    <source>
        <dbReference type="EMBL" id="CAD7632039.1"/>
    </source>
</evidence>
<keyword evidence="6" id="KW-1015">Disulfide bond</keyword>
<keyword evidence="5" id="KW-0697">Rotamase</keyword>
<dbReference type="OrthoDB" id="2105077at2759"/>
<dbReference type="PRINTS" id="PR00153">
    <property type="entry name" value="CSAPPISMRASE"/>
</dbReference>
<dbReference type="SUPFAM" id="SSF49854">
    <property type="entry name" value="Spermadhesin, CUB domain"/>
    <property type="match status" value="1"/>
</dbReference>
<evidence type="ECO:0000313" key="12">
    <source>
        <dbReference type="Proteomes" id="UP000759131"/>
    </source>
</evidence>
<dbReference type="InterPro" id="IPR002130">
    <property type="entry name" value="Cyclophilin-type_PPIase_dom"/>
</dbReference>
<dbReference type="EC" id="5.2.1.8" evidence="2"/>
<dbReference type="PROSITE" id="PS00170">
    <property type="entry name" value="CSA_PPIASE_1"/>
    <property type="match status" value="1"/>
</dbReference>
<dbReference type="GO" id="GO:0003755">
    <property type="term" value="F:peptidyl-prolyl cis-trans isomerase activity"/>
    <property type="evidence" value="ECO:0007669"/>
    <property type="project" value="UniProtKB-KW"/>
</dbReference>
<dbReference type="SUPFAM" id="SSF50891">
    <property type="entry name" value="Cyclophilin-like"/>
    <property type="match status" value="1"/>
</dbReference>
<evidence type="ECO:0000256" key="4">
    <source>
        <dbReference type="ARBA" id="ARBA00022737"/>
    </source>
</evidence>
<dbReference type="FunFam" id="2.40.100.10:FF:000003">
    <property type="entry name" value="Peptidylprolyl isomerase domain and WD repeat-containing 1"/>
    <property type="match status" value="1"/>
</dbReference>
<dbReference type="InterPro" id="IPR000859">
    <property type="entry name" value="CUB_dom"/>
</dbReference>
<dbReference type="AlphaFoldDB" id="A0A7R9KZG5"/>
<dbReference type="InterPro" id="IPR029000">
    <property type="entry name" value="Cyclophilin-like_dom_sf"/>
</dbReference>
<dbReference type="Gene3D" id="2.40.100.10">
    <property type="entry name" value="Cyclophilin-like"/>
    <property type="match status" value="1"/>
</dbReference>
<evidence type="ECO:0000256" key="8">
    <source>
        <dbReference type="PROSITE-ProRule" id="PRU00059"/>
    </source>
</evidence>
<name>A0A7R9KZG5_9ACAR</name>
<dbReference type="Pfam" id="PF00160">
    <property type="entry name" value="Pro_isomerase"/>
    <property type="match status" value="1"/>
</dbReference>
<dbReference type="PROSITE" id="PS01180">
    <property type="entry name" value="CUB"/>
    <property type="match status" value="1"/>
</dbReference>
<keyword evidence="4" id="KW-0677">Repeat</keyword>
<evidence type="ECO:0000256" key="2">
    <source>
        <dbReference type="ARBA" id="ARBA00013194"/>
    </source>
</evidence>
<dbReference type="Gene3D" id="2.60.120.290">
    <property type="entry name" value="Spermadhesin, CUB domain"/>
    <property type="match status" value="1"/>
</dbReference>
<evidence type="ECO:0000256" key="1">
    <source>
        <dbReference type="ARBA" id="ARBA00000971"/>
    </source>
</evidence>
<feature type="domain" description="CUB" evidence="9">
    <location>
        <begin position="49"/>
        <end position="177"/>
    </location>
</feature>
<dbReference type="PANTHER" id="PTHR45625">
    <property type="entry name" value="PEPTIDYL-PROLYL CIS-TRANS ISOMERASE-RELATED"/>
    <property type="match status" value="1"/>
</dbReference>
<comment type="caution">
    <text evidence="8">Lacks conserved residue(s) required for the propagation of feature annotation.</text>
</comment>
<keyword evidence="12" id="KW-1185">Reference proteome</keyword>
<evidence type="ECO:0000259" key="9">
    <source>
        <dbReference type="PROSITE" id="PS01180"/>
    </source>
</evidence>
<evidence type="ECO:0000259" key="10">
    <source>
        <dbReference type="PROSITE" id="PS50072"/>
    </source>
</evidence>
<dbReference type="PANTHER" id="PTHR45625:SF4">
    <property type="entry name" value="PEPTIDYLPROLYL ISOMERASE DOMAIN AND WD REPEAT-CONTAINING PROTEIN 1"/>
    <property type="match status" value="1"/>
</dbReference>
<protein>
    <recommendedName>
        <fullName evidence="2">peptidylprolyl isomerase</fullName>
        <ecNumber evidence="2">5.2.1.8</ecNumber>
    </recommendedName>
</protein>
<dbReference type="EMBL" id="CAJPIZ010010339">
    <property type="protein sequence ID" value="CAG2112469.1"/>
    <property type="molecule type" value="Genomic_DNA"/>
</dbReference>
<keyword evidence="7" id="KW-0413">Isomerase</keyword>
<feature type="non-terminal residue" evidence="11">
    <location>
        <position position="1"/>
    </location>
</feature>
<reference evidence="11" key="1">
    <citation type="submission" date="2020-11" db="EMBL/GenBank/DDBJ databases">
        <authorList>
            <person name="Tran Van P."/>
        </authorList>
    </citation>
    <scope>NUCLEOTIDE SEQUENCE</scope>
</reference>
<evidence type="ECO:0000256" key="6">
    <source>
        <dbReference type="ARBA" id="ARBA00023157"/>
    </source>
</evidence>